<dbReference type="Proteomes" id="UP000283383">
    <property type="component" value="Unassembled WGS sequence"/>
</dbReference>
<comment type="caution">
    <text evidence="1">The sequence shown here is derived from an EMBL/GenBank/DDBJ whole genome shotgun (WGS) entry which is preliminary data.</text>
</comment>
<accession>A0A420HI31</accession>
<dbReference type="EMBL" id="MCBQ01019101">
    <property type="protein sequence ID" value="RKF57087.1"/>
    <property type="molecule type" value="Genomic_DNA"/>
</dbReference>
<proteinExistence type="predicted"/>
<reference evidence="1 2" key="1">
    <citation type="journal article" date="2018" name="BMC Genomics">
        <title>Comparative genome analyses reveal sequence features reflecting distinct modes of host-adaptation between dicot and monocot powdery mildew.</title>
        <authorList>
            <person name="Wu Y."/>
            <person name="Ma X."/>
            <person name="Pan Z."/>
            <person name="Kale S.D."/>
            <person name="Song Y."/>
            <person name="King H."/>
            <person name="Zhang Q."/>
            <person name="Presley C."/>
            <person name="Deng X."/>
            <person name="Wei C.I."/>
            <person name="Xiao S."/>
        </authorList>
    </citation>
    <scope>NUCLEOTIDE SEQUENCE [LARGE SCALE GENOMIC DNA]</scope>
    <source>
        <strain evidence="1">UMSG3</strain>
    </source>
</reference>
<name>A0A420HI31_9PEZI</name>
<organism evidence="1 2">
    <name type="scientific">Golovinomyces cichoracearum</name>
    <dbReference type="NCBI Taxonomy" id="62708"/>
    <lineage>
        <taxon>Eukaryota</taxon>
        <taxon>Fungi</taxon>
        <taxon>Dikarya</taxon>
        <taxon>Ascomycota</taxon>
        <taxon>Pezizomycotina</taxon>
        <taxon>Leotiomycetes</taxon>
        <taxon>Erysiphales</taxon>
        <taxon>Erysiphaceae</taxon>
        <taxon>Golovinomyces</taxon>
    </lineage>
</organism>
<evidence type="ECO:0000313" key="2">
    <source>
        <dbReference type="Proteomes" id="UP000283383"/>
    </source>
</evidence>
<evidence type="ECO:0000313" key="1">
    <source>
        <dbReference type="EMBL" id="RKF57087.1"/>
    </source>
</evidence>
<dbReference type="AlphaFoldDB" id="A0A420HI31"/>
<sequence length="80" mass="9239">MNEIPGKRWFKKLDIAISYMMAIDARTLSLVISEYLERTYFGIFRLSDMGILLCKYEPLINAALRTNIWITDALALLPIV</sequence>
<protein>
    <submittedName>
        <fullName evidence="1">Uncharacterized protein</fullName>
    </submittedName>
</protein>
<gene>
    <name evidence="1" type="ORF">GcM3_191029</name>
</gene>
<keyword evidence="2" id="KW-1185">Reference proteome</keyword>